<proteinExistence type="predicted"/>
<sequence length="389" mass="43701">MSEGSEMVEMGGEVFEVRRPQIKMIYREYTNGDGRVTTLGVTARDDGRQSNRILVGTSTGRVVMHNPWGSEEEVGTDYESVVYKDSSARSITSVGGFKRTTNTGQKKVEYFIFIQVRTLGVIILKDITDQPEDHAGLRIYFKEIKVIESDHHGFCPVRAYEKSLYIPTSDKLILVHKNNECDTIRLKSKGSPMCMDLLGESAVVGSEDGFVAIYKPNLSKQDHPFELAVMEQIFDSPIFSLTVYQLTLDVIVGTVGHPIKVLDGRTLEVKQIIPFPASARGCGALSYTGFSPTGQIAKDITKMFIAGFWDGSIRMYRQQKDLSFVEKSAMESQQDGGERRSTTSLVWMIGNELYSACEDGNLYLYEMFKTKKLTRVEKEEYLKKKKASS</sequence>
<comment type="caution">
    <text evidence="1">The sequence shown here is derived from an EMBL/GenBank/DDBJ whole genome shotgun (WGS) entry which is preliminary data.</text>
</comment>
<dbReference type="EMBL" id="BTSX01000001">
    <property type="protein sequence ID" value="GMS80133.1"/>
    <property type="molecule type" value="Genomic_DNA"/>
</dbReference>
<reference evidence="1" key="1">
    <citation type="submission" date="2023-10" db="EMBL/GenBank/DDBJ databases">
        <title>Genome assembly of Pristionchus species.</title>
        <authorList>
            <person name="Yoshida K."/>
            <person name="Sommer R.J."/>
        </authorList>
    </citation>
    <scope>NUCLEOTIDE SEQUENCE</scope>
    <source>
        <strain evidence="1">RS0144</strain>
    </source>
</reference>
<organism evidence="1 2">
    <name type="scientific">Pristionchus entomophagus</name>
    <dbReference type="NCBI Taxonomy" id="358040"/>
    <lineage>
        <taxon>Eukaryota</taxon>
        <taxon>Metazoa</taxon>
        <taxon>Ecdysozoa</taxon>
        <taxon>Nematoda</taxon>
        <taxon>Chromadorea</taxon>
        <taxon>Rhabditida</taxon>
        <taxon>Rhabditina</taxon>
        <taxon>Diplogasteromorpha</taxon>
        <taxon>Diplogasteroidea</taxon>
        <taxon>Neodiplogasteridae</taxon>
        <taxon>Pristionchus</taxon>
    </lineage>
</organism>
<evidence type="ECO:0000313" key="1">
    <source>
        <dbReference type="EMBL" id="GMS80133.1"/>
    </source>
</evidence>
<dbReference type="Gene3D" id="2.130.10.10">
    <property type="entry name" value="YVTN repeat-like/Quinoprotein amine dehydrogenase"/>
    <property type="match status" value="1"/>
</dbReference>
<accession>A0AAV5SAY0</accession>
<dbReference type="InterPro" id="IPR036322">
    <property type="entry name" value="WD40_repeat_dom_sf"/>
</dbReference>
<dbReference type="Proteomes" id="UP001432027">
    <property type="component" value="Unassembled WGS sequence"/>
</dbReference>
<protein>
    <submittedName>
        <fullName evidence="1">Uncharacterized protein</fullName>
    </submittedName>
</protein>
<name>A0AAV5SAY0_9BILA</name>
<evidence type="ECO:0000313" key="2">
    <source>
        <dbReference type="Proteomes" id="UP001432027"/>
    </source>
</evidence>
<dbReference type="InterPro" id="IPR015943">
    <property type="entry name" value="WD40/YVTN_repeat-like_dom_sf"/>
</dbReference>
<dbReference type="SUPFAM" id="SSF50978">
    <property type="entry name" value="WD40 repeat-like"/>
    <property type="match status" value="1"/>
</dbReference>
<dbReference type="AlphaFoldDB" id="A0AAV5SAY0"/>
<gene>
    <name evidence="1" type="ORF">PENTCL1PPCAC_2308</name>
</gene>
<keyword evidence="2" id="KW-1185">Reference proteome</keyword>